<proteinExistence type="predicted"/>
<keyword evidence="2" id="KW-1185">Reference proteome</keyword>
<reference evidence="1 2" key="1">
    <citation type="submission" date="2011-06" db="EMBL/GenBank/DDBJ databases">
        <authorList>
            <person name="Muzny D."/>
            <person name="Qin X."/>
            <person name="Deng J."/>
            <person name="Jiang H."/>
            <person name="Liu Y."/>
            <person name="Qu J."/>
            <person name="Song X.-Z."/>
            <person name="Zhang L."/>
            <person name="Thornton R."/>
            <person name="Coyle M."/>
            <person name="Francisco L."/>
            <person name="Jackson L."/>
            <person name="Javaid M."/>
            <person name="Korchina V."/>
            <person name="Kovar C."/>
            <person name="Mata R."/>
            <person name="Mathew T."/>
            <person name="Ngo R."/>
            <person name="Nguyen L."/>
            <person name="Nguyen N."/>
            <person name="Okwuonu G."/>
            <person name="Ongeri F."/>
            <person name="Pham C."/>
            <person name="Simmons D."/>
            <person name="Wilczek-Boney K."/>
            <person name="Hale W."/>
            <person name="Jakkamsetti A."/>
            <person name="Pham P."/>
            <person name="Ruth R."/>
            <person name="San Lucas F."/>
            <person name="Warren J."/>
            <person name="Zhang J."/>
            <person name="Zhao Z."/>
            <person name="Zhou C."/>
            <person name="Zhu D."/>
            <person name="Lee S."/>
            <person name="Bess C."/>
            <person name="Blankenburg K."/>
            <person name="Forbes L."/>
            <person name="Fu Q."/>
            <person name="Gubbala S."/>
            <person name="Hirani K."/>
            <person name="Jayaseelan J.C."/>
            <person name="Lara F."/>
            <person name="Munidasa M."/>
            <person name="Palculict T."/>
            <person name="Patil S."/>
            <person name="Pu L.-L."/>
            <person name="Saada N."/>
            <person name="Tang L."/>
            <person name="Weissenberger G."/>
            <person name="Zhu Y."/>
            <person name="Hemphill L."/>
            <person name="Shang Y."/>
            <person name="Youmans B."/>
            <person name="Ayvaz T."/>
            <person name="Ross M."/>
            <person name="Santibanez J."/>
            <person name="Aqrawi P."/>
            <person name="Gross S."/>
            <person name="Joshi V."/>
            <person name="Fowler G."/>
            <person name="Nazareth L."/>
            <person name="Reid J."/>
            <person name="Worley K."/>
            <person name="Petrosino J."/>
            <person name="Highlander S."/>
            <person name="Gibbs R."/>
        </authorList>
    </citation>
    <scope>NUCLEOTIDE SEQUENCE [LARGE SCALE GENOMIC DNA]</scope>
    <source>
        <strain evidence="1 2">ATCC 29427</strain>
    </source>
</reference>
<evidence type="ECO:0000313" key="2">
    <source>
        <dbReference type="Proteomes" id="UP000003422"/>
    </source>
</evidence>
<dbReference type="Proteomes" id="UP000003422">
    <property type="component" value="Unassembled WGS sequence"/>
</dbReference>
<protein>
    <submittedName>
        <fullName evidence="1">Uncharacterized protein</fullName>
    </submittedName>
</protein>
<comment type="caution">
    <text evidence="1">The sequence shown here is derived from an EMBL/GenBank/DDBJ whole genome shotgun (WGS) entry which is preliminary data.</text>
</comment>
<evidence type="ECO:0000313" key="1">
    <source>
        <dbReference type="EMBL" id="EGY79006.1"/>
    </source>
</evidence>
<dbReference type="PATRIC" id="fig|997350.3.peg.1575"/>
<dbReference type="AlphaFoldDB" id="G4D5G0"/>
<organism evidence="1 2">
    <name type="scientific">Peptoniphilus indolicus ATCC 29427</name>
    <dbReference type="NCBI Taxonomy" id="997350"/>
    <lineage>
        <taxon>Bacteria</taxon>
        <taxon>Bacillati</taxon>
        <taxon>Bacillota</taxon>
        <taxon>Tissierellia</taxon>
        <taxon>Tissierellales</taxon>
        <taxon>Peptoniphilaceae</taxon>
        <taxon>Peptoniphilus</taxon>
    </lineage>
</organism>
<dbReference type="STRING" id="997350.HMPREF9129_1640"/>
<dbReference type="EMBL" id="AGBB01000161">
    <property type="protein sequence ID" value="EGY79006.1"/>
    <property type="molecule type" value="Genomic_DNA"/>
</dbReference>
<accession>G4D5G0</accession>
<gene>
    <name evidence="1" type="ORF">HMPREF9129_1640</name>
</gene>
<dbReference type="HOGENOM" id="CLU_1684930_0_0_9"/>
<sequence>MLEDNMSEFDANKLKDVISNIAADYVSSLTFSSIVHAKLEKLVPLTFKRDDDVELKEEWLVVPKYRKFTEEEIGHSFVFQSNQEGQVWYYLYEASSPQGSNGVDYYFDGTHKLKGRVKCNLKGNCSDGSTTLVTEGTIELFEGEIIEIKHDKGIKK</sequence>
<name>G4D5G0_9FIRM</name>